<dbReference type="Proteomes" id="UP001652461">
    <property type="component" value="Unassembled WGS sequence"/>
</dbReference>
<evidence type="ECO:0000259" key="4">
    <source>
        <dbReference type="Pfam" id="PF24856"/>
    </source>
</evidence>
<dbReference type="PANTHER" id="PTHR36120:SF1">
    <property type="entry name" value="L-FUCOSE ISOMERASE C-TERMINAL DOMAIN-CONTAINING PROTEIN"/>
    <property type="match status" value="1"/>
</dbReference>
<dbReference type="InterPro" id="IPR009015">
    <property type="entry name" value="Fucose_isomerase_N/cen_sf"/>
</dbReference>
<evidence type="ECO:0000313" key="6">
    <source>
        <dbReference type="Proteomes" id="UP001652461"/>
    </source>
</evidence>
<name>A0ABT2RVU4_9FIRM</name>
<sequence>MKKLVLGVAPIKRFFLPMEAAKEQKDIFMEVIRGIRPDAVEIVDIDDLCENGIAFEYETVKKAVDKFKDARIDALFLPFCDFGEESVAAGIASQFQVPTLVWGPRDTIPNTDVSRGRDTQCGIIAATKVLSRSGVKFSYIVNSPAKSKKFTDGYETFIRTAMAVKAMKGLRIAQIGSRPEPFMSVISNEGELLEKFGVQLVPIAITTIAGYTKQIVEENGEELRKYVEEFKGRMAFVRNMNEEQVVWTCAMTMAMEKAIREKDCTAASMECWTRMEELKGLPCISIGELSDRGLPVSCEGDVSGAVTLAIMNACCLGDTAQFFADLTIRHPENDNAELLWHCGPFPYSLRDPEKKAGIDAFNGRWELKKGEITVCRFDSIGGEYVLFAGEGKATDGPETTGTYVWFETDNWEQWEEKLVFGPYIHHVGGMYGSYARALEEAARYLNVTYDTPGKNQIKGL</sequence>
<reference evidence="5 6" key="1">
    <citation type="journal article" date="2021" name="ISME Commun">
        <title>Automated analysis of genomic sequences facilitates high-throughput and comprehensive description of bacteria.</title>
        <authorList>
            <person name="Hitch T.C.A."/>
        </authorList>
    </citation>
    <scope>NUCLEOTIDE SEQUENCE [LARGE SCALE GENOMIC DNA]</scope>
    <source>
        <strain evidence="5 6">Sanger_04</strain>
    </source>
</reference>
<proteinExistence type="predicted"/>
<keyword evidence="1 5" id="KW-0413">Isomerase</keyword>
<organism evidence="5 6">
    <name type="scientific">Laedolimicola ammoniilytica</name>
    <dbReference type="NCBI Taxonomy" id="2981771"/>
    <lineage>
        <taxon>Bacteria</taxon>
        <taxon>Bacillati</taxon>
        <taxon>Bacillota</taxon>
        <taxon>Clostridia</taxon>
        <taxon>Lachnospirales</taxon>
        <taxon>Lachnospiraceae</taxon>
        <taxon>Laedolimicola</taxon>
    </lineage>
</organism>
<dbReference type="InterPro" id="IPR055390">
    <property type="entry name" value="AraA_central"/>
</dbReference>
<feature type="domain" description="L-fucose isomerase C-terminal" evidence="3">
    <location>
        <begin position="367"/>
        <end position="449"/>
    </location>
</feature>
<dbReference type="EMBL" id="JAOQKC010000006">
    <property type="protein sequence ID" value="MCU6696436.1"/>
    <property type="molecule type" value="Genomic_DNA"/>
</dbReference>
<dbReference type="PANTHER" id="PTHR36120">
    <property type="entry name" value="FUCOSE ISOMERASE"/>
    <property type="match status" value="1"/>
</dbReference>
<evidence type="ECO:0000313" key="5">
    <source>
        <dbReference type="EMBL" id="MCU6696436.1"/>
    </source>
</evidence>
<dbReference type="InterPro" id="IPR015888">
    <property type="entry name" value="Fuc_isomerase_C"/>
</dbReference>
<evidence type="ECO:0000256" key="2">
    <source>
        <dbReference type="ARBA" id="ARBA00023277"/>
    </source>
</evidence>
<keyword evidence="6" id="KW-1185">Reference proteome</keyword>
<comment type="caution">
    <text evidence="5">The sequence shown here is derived from an EMBL/GenBank/DDBJ whole genome shotgun (WGS) entry which is preliminary data.</text>
</comment>
<dbReference type="GO" id="GO:0016853">
    <property type="term" value="F:isomerase activity"/>
    <property type="evidence" value="ECO:0007669"/>
    <property type="project" value="UniProtKB-KW"/>
</dbReference>
<evidence type="ECO:0000256" key="1">
    <source>
        <dbReference type="ARBA" id="ARBA00023235"/>
    </source>
</evidence>
<keyword evidence="2" id="KW-0119">Carbohydrate metabolism</keyword>
<dbReference type="CDD" id="cd00578">
    <property type="entry name" value="L-fuc_L-ara-isomerases"/>
    <property type="match status" value="1"/>
</dbReference>
<dbReference type="Pfam" id="PF02952">
    <property type="entry name" value="Fucose_iso_C"/>
    <property type="match status" value="1"/>
</dbReference>
<gene>
    <name evidence="5" type="ORF">OCV63_05930</name>
</gene>
<dbReference type="RefSeq" id="WP_158362721.1">
    <property type="nucleotide sequence ID" value="NZ_JAOQKC010000006.1"/>
</dbReference>
<evidence type="ECO:0000259" key="3">
    <source>
        <dbReference type="Pfam" id="PF02952"/>
    </source>
</evidence>
<accession>A0ABT2RVU4</accession>
<feature type="domain" description="L-arabinose isomerase central" evidence="4">
    <location>
        <begin position="195"/>
        <end position="313"/>
    </location>
</feature>
<dbReference type="SUPFAM" id="SSF53743">
    <property type="entry name" value="FucI/AraA N-terminal and middle domains"/>
    <property type="match status" value="1"/>
</dbReference>
<dbReference type="Pfam" id="PF24856">
    <property type="entry name" value="AraA_central"/>
    <property type="match status" value="1"/>
</dbReference>
<protein>
    <submittedName>
        <fullName evidence="5">L-fucose/L-arabinose isomerase family protein</fullName>
    </submittedName>
</protein>